<feature type="region of interest" description="Disordered" evidence="1">
    <location>
        <begin position="80"/>
        <end position="166"/>
    </location>
</feature>
<name>A0A8X6SR93_TRICX</name>
<dbReference type="Proteomes" id="UP000887159">
    <property type="component" value="Unassembled WGS sequence"/>
</dbReference>
<proteinExistence type="predicted"/>
<gene>
    <name evidence="2" type="ORF">TNCV_1286051</name>
</gene>
<evidence type="ECO:0000313" key="3">
    <source>
        <dbReference type="Proteomes" id="UP000887159"/>
    </source>
</evidence>
<protein>
    <submittedName>
        <fullName evidence="2">Uncharacterized protein</fullName>
    </submittedName>
</protein>
<feature type="compositionally biased region" description="Basic and acidic residues" evidence="1">
    <location>
        <begin position="100"/>
        <end position="138"/>
    </location>
</feature>
<comment type="caution">
    <text evidence="2">The sequence shown here is derived from an EMBL/GenBank/DDBJ whole genome shotgun (WGS) entry which is preliminary data.</text>
</comment>
<evidence type="ECO:0000256" key="1">
    <source>
        <dbReference type="SAM" id="MobiDB-lite"/>
    </source>
</evidence>
<reference evidence="2" key="1">
    <citation type="submission" date="2020-08" db="EMBL/GenBank/DDBJ databases">
        <title>Multicomponent nature underlies the extraordinary mechanical properties of spider dragline silk.</title>
        <authorList>
            <person name="Kono N."/>
            <person name="Nakamura H."/>
            <person name="Mori M."/>
            <person name="Yoshida Y."/>
            <person name="Ohtoshi R."/>
            <person name="Malay A.D."/>
            <person name="Moran D.A.P."/>
            <person name="Tomita M."/>
            <person name="Numata K."/>
            <person name="Arakawa K."/>
        </authorList>
    </citation>
    <scope>NUCLEOTIDE SEQUENCE</scope>
</reference>
<sequence length="166" mass="18654">MVVNPHLSIHDKCYGFTSCSRTSKTPSIVPEFLRSTSCKVTSARGHGAIVYCLNSGSGDRQTGRHNVLCEGDTRNRWRDGQVCPDVGQGTMEPWARRLGTKRDGRERERRGERTEKERGRVGDGKREERSRGERDRGARLVWRKGLSPEIGVKKTMNAGGVENRID</sequence>
<dbReference type="EMBL" id="BMAU01021335">
    <property type="protein sequence ID" value="GFY15960.1"/>
    <property type="molecule type" value="Genomic_DNA"/>
</dbReference>
<evidence type="ECO:0000313" key="2">
    <source>
        <dbReference type="EMBL" id="GFY15960.1"/>
    </source>
</evidence>
<dbReference type="AlphaFoldDB" id="A0A8X6SR93"/>
<keyword evidence="3" id="KW-1185">Reference proteome</keyword>
<organism evidence="2 3">
    <name type="scientific">Trichonephila clavipes</name>
    <name type="common">Golden silk orbweaver</name>
    <name type="synonym">Nephila clavipes</name>
    <dbReference type="NCBI Taxonomy" id="2585209"/>
    <lineage>
        <taxon>Eukaryota</taxon>
        <taxon>Metazoa</taxon>
        <taxon>Ecdysozoa</taxon>
        <taxon>Arthropoda</taxon>
        <taxon>Chelicerata</taxon>
        <taxon>Arachnida</taxon>
        <taxon>Araneae</taxon>
        <taxon>Araneomorphae</taxon>
        <taxon>Entelegynae</taxon>
        <taxon>Araneoidea</taxon>
        <taxon>Nephilidae</taxon>
        <taxon>Trichonephila</taxon>
    </lineage>
</organism>
<accession>A0A8X6SR93</accession>